<reference evidence="2" key="1">
    <citation type="journal article" date="2022" name="Int. J. Mol. Sci.">
        <title>Draft Genome of Tanacetum Coccineum: Genomic Comparison of Closely Related Tanacetum-Family Plants.</title>
        <authorList>
            <person name="Yamashiro T."/>
            <person name="Shiraishi A."/>
            <person name="Nakayama K."/>
            <person name="Satake H."/>
        </authorList>
    </citation>
    <scope>NUCLEOTIDE SEQUENCE</scope>
</reference>
<proteinExistence type="predicted"/>
<feature type="compositionally biased region" description="Polar residues" evidence="1">
    <location>
        <begin position="11"/>
        <end position="33"/>
    </location>
</feature>
<evidence type="ECO:0000313" key="2">
    <source>
        <dbReference type="EMBL" id="GJT00785.1"/>
    </source>
</evidence>
<evidence type="ECO:0000256" key="1">
    <source>
        <dbReference type="SAM" id="MobiDB-lite"/>
    </source>
</evidence>
<organism evidence="2 3">
    <name type="scientific">Tanacetum coccineum</name>
    <dbReference type="NCBI Taxonomy" id="301880"/>
    <lineage>
        <taxon>Eukaryota</taxon>
        <taxon>Viridiplantae</taxon>
        <taxon>Streptophyta</taxon>
        <taxon>Embryophyta</taxon>
        <taxon>Tracheophyta</taxon>
        <taxon>Spermatophyta</taxon>
        <taxon>Magnoliopsida</taxon>
        <taxon>eudicotyledons</taxon>
        <taxon>Gunneridae</taxon>
        <taxon>Pentapetalae</taxon>
        <taxon>asterids</taxon>
        <taxon>campanulids</taxon>
        <taxon>Asterales</taxon>
        <taxon>Asteraceae</taxon>
        <taxon>Asteroideae</taxon>
        <taxon>Anthemideae</taxon>
        <taxon>Anthemidinae</taxon>
        <taxon>Tanacetum</taxon>
    </lineage>
</organism>
<feature type="region of interest" description="Disordered" evidence="1">
    <location>
        <begin position="1"/>
        <end position="55"/>
    </location>
</feature>
<protein>
    <submittedName>
        <fullName evidence="2">Uncharacterized protein</fullName>
    </submittedName>
</protein>
<sequence length="94" mass="10211">MSNRHQELASPEQTASALAIPGQTTTGKESSNPLMADSLPKTIQSNDPPLSRGYTLGSGEDSFKIMELMEFAQNCVTWQSLGENIGILEMRGHM</sequence>
<keyword evidence="3" id="KW-1185">Reference proteome</keyword>
<name>A0ABQ5ADP0_9ASTR</name>
<gene>
    <name evidence="2" type="ORF">Tco_0821954</name>
</gene>
<reference evidence="2" key="2">
    <citation type="submission" date="2022-01" db="EMBL/GenBank/DDBJ databases">
        <authorList>
            <person name="Yamashiro T."/>
            <person name="Shiraishi A."/>
            <person name="Satake H."/>
            <person name="Nakayama K."/>
        </authorList>
    </citation>
    <scope>NUCLEOTIDE SEQUENCE</scope>
</reference>
<comment type="caution">
    <text evidence="2">The sequence shown here is derived from an EMBL/GenBank/DDBJ whole genome shotgun (WGS) entry which is preliminary data.</text>
</comment>
<dbReference type="EMBL" id="BQNB010012222">
    <property type="protein sequence ID" value="GJT00785.1"/>
    <property type="molecule type" value="Genomic_DNA"/>
</dbReference>
<evidence type="ECO:0000313" key="3">
    <source>
        <dbReference type="Proteomes" id="UP001151760"/>
    </source>
</evidence>
<accession>A0ABQ5ADP0</accession>
<dbReference type="Proteomes" id="UP001151760">
    <property type="component" value="Unassembled WGS sequence"/>
</dbReference>